<dbReference type="Proteomes" id="UP000652567">
    <property type="component" value="Unassembled WGS sequence"/>
</dbReference>
<reference evidence="2" key="1">
    <citation type="submission" date="2018-07" db="EMBL/GenBank/DDBJ databases">
        <title>Genome assembly of strain Ka43.</title>
        <authorList>
            <person name="Kukolya J."/>
            <person name="Nagy I."/>
            <person name="Horvath B."/>
            <person name="Toth A."/>
        </authorList>
    </citation>
    <scope>NUCLEOTIDE SEQUENCE</scope>
    <source>
        <strain evidence="2">KB43</strain>
    </source>
</reference>
<dbReference type="InterPro" id="IPR011250">
    <property type="entry name" value="OMP/PagP_B-barrel"/>
</dbReference>
<protein>
    <recommendedName>
        <fullName evidence="4">Outer membrane protein beta-barrel domain-containing protein</fullName>
    </recommendedName>
</protein>
<evidence type="ECO:0000313" key="2">
    <source>
        <dbReference type="EMBL" id="MBE8718478.1"/>
    </source>
</evidence>
<dbReference type="EMBL" id="PRDL01000001">
    <property type="protein sequence ID" value="MBE8718478.1"/>
    <property type="molecule type" value="Genomic_DNA"/>
</dbReference>
<gene>
    <name evidence="2" type="ORF">C4F51_14930</name>
</gene>
<accession>A0A928V486</accession>
<dbReference type="Gene3D" id="2.40.160.20">
    <property type="match status" value="1"/>
</dbReference>
<proteinExistence type="predicted"/>
<dbReference type="AlphaFoldDB" id="A0A928V486"/>
<feature type="chain" id="PRO_5037667147" description="Outer membrane protein beta-barrel domain-containing protein" evidence="1">
    <location>
        <begin position="24"/>
        <end position="241"/>
    </location>
</feature>
<evidence type="ECO:0000313" key="3">
    <source>
        <dbReference type="Proteomes" id="UP000652567"/>
    </source>
</evidence>
<comment type="caution">
    <text evidence="2">The sequence shown here is derived from an EMBL/GenBank/DDBJ whole genome shotgun (WGS) entry which is preliminary data.</text>
</comment>
<evidence type="ECO:0008006" key="4">
    <source>
        <dbReference type="Google" id="ProtNLM"/>
    </source>
</evidence>
<keyword evidence="3" id="KW-1185">Reference proteome</keyword>
<name>A0A928V486_9GAMM</name>
<dbReference type="SUPFAM" id="SSF56925">
    <property type="entry name" value="OMPA-like"/>
    <property type="match status" value="1"/>
</dbReference>
<feature type="signal peptide" evidence="1">
    <location>
        <begin position="1"/>
        <end position="23"/>
    </location>
</feature>
<organism evidence="2 3">
    <name type="scientific">Cellvibrio polysaccharolyticus</name>
    <dbReference type="NCBI Taxonomy" id="2082724"/>
    <lineage>
        <taxon>Bacteria</taxon>
        <taxon>Pseudomonadati</taxon>
        <taxon>Pseudomonadota</taxon>
        <taxon>Gammaproteobacteria</taxon>
        <taxon>Cellvibrionales</taxon>
        <taxon>Cellvibrionaceae</taxon>
        <taxon>Cellvibrio</taxon>
    </lineage>
</organism>
<sequence>MMKKSALALFSALLCLGSASSQANVFADQSGYAHVRYGSGDIDNAWYLTEDQRAYRADIERVRELGFSLQLLRGNKHSDTSRGLEYGLDINLGYVHDHRPTLYFYSGEDGGNLRLESNSRFRSAEIAAGAFIGVRPVSWARAYVAAGPGLYWGRLNMKGGSGNNAVANNNGSGGVIIIDRRNGNDDWRFGVSARAGVDLLLPHDIILGAGVRHTAVEFDFGDAGEVDLSGAQFFVALGSRF</sequence>
<keyword evidence="1" id="KW-0732">Signal</keyword>
<evidence type="ECO:0000256" key="1">
    <source>
        <dbReference type="SAM" id="SignalP"/>
    </source>
</evidence>